<feature type="compositionally biased region" description="Pro residues" evidence="1">
    <location>
        <begin position="162"/>
        <end position="180"/>
    </location>
</feature>
<evidence type="ECO:0008006" key="5">
    <source>
        <dbReference type="Google" id="ProtNLM"/>
    </source>
</evidence>
<keyword evidence="4" id="KW-1185">Reference proteome</keyword>
<dbReference type="Proteomes" id="UP001596523">
    <property type="component" value="Unassembled WGS sequence"/>
</dbReference>
<feature type="chain" id="PRO_5045536013" description="Secreted protein" evidence="2">
    <location>
        <begin position="30"/>
        <end position="180"/>
    </location>
</feature>
<feature type="signal peptide" evidence="2">
    <location>
        <begin position="1"/>
        <end position="29"/>
    </location>
</feature>
<organism evidence="3 4">
    <name type="scientific">Streptomyces monticola</name>
    <dbReference type="NCBI Taxonomy" id="2666263"/>
    <lineage>
        <taxon>Bacteria</taxon>
        <taxon>Bacillati</taxon>
        <taxon>Actinomycetota</taxon>
        <taxon>Actinomycetes</taxon>
        <taxon>Kitasatosporales</taxon>
        <taxon>Streptomycetaceae</taxon>
        <taxon>Streptomyces</taxon>
    </lineage>
</organism>
<gene>
    <name evidence="3" type="ORF">ACFQVC_39900</name>
</gene>
<reference evidence="4" key="1">
    <citation type="journal article" date="2019" name="Int. J. Syst. Evol. Microbiol.">
        <title>The Global Catalogue of Microorganisms (GCM) 10K type strain sequencing project: providing services to taxonomists for standard genome sequencing and annotation.</title>
        <authorList>
            <consortium name="The Broad Institute Genomics Platform"/>
            <consortium name="The Broad Institute Genome Sequencing Center for Infectious Disease"/>
            <person name="Wu L."/>
            <person name="Ma J."/>
        </authorList>
    </citation>
    <scope>NUCLEOTIDE SEQUENCE [LARGE SCALE GENOMIC DNA]</scope>
    <source>
        <strain evidence="4">SYNS20</strain>
    </source>
</reference>
<protein>
    <recommendedName>
        <fullName evidence="5">Secreted protein</fullName>
    </recommendedName>
</protein>
<sequence>MAPRKAASLVITASLCGALVLGASGAATAASPRLAPGGSGAAGRPVVPETVQDLEDLMVAVDGLWKSPLTALGVVDEGALEKIRHEMDNVLGPETPEGQGPDDWPVGPARIALKKEINNLVQAASDGNWLGVMGSLPAVDKLAKDLLNAVGLTNFLSSLPELPAPTTPPPGLPWLPTPPQ</sequence>
<evidence type="ECO:0000256" key="1">
    <source>
        <dbReference type="SAM" id="MobiDB-lite"/>
    </source>
</evidence>
<name>A0ABW2JWG9_9ACTN</name>
<accession>A0ABW2JWG9</accession>
<dbReference type="EMBL" id="JBHTCF010000032">
    <property type="protein sequence ID" value="MFC7310363.1"/>
    <property type="molecule type" value="Genomic_DNA"/>
</dbReference>
<comment type="caution">
    <text evidence="3">The sequence shown here is derived from an EMBL/GenBank/DDBJ whole genome shotgun (WGS) entry which is preliminary data.</text>
</comment>
<evidence type="ECO:0000313" key="3">
    <source>
        <dbReference type="EMBL" id="MFC7310363.1"/>
    </source>
</evidence>
<keyword evidence="2" id="KW-0732">Signal</keyword>
<evidence type="ECO:0000313" key="4">
    <source>
        <dbReference type="Proteomes" id="UP001596523"/>
    </source>
</evidence>
<feature type="region of interest" description="Disordered" evidence="1">
    <location>
        <begin position="161"/>
        <end position="180"/>
    </location>
</feature>
<evidence type="ECO:0000256" key="2">
    <source>
        <dbReference type="SAM" id="SignalP"/>
    </source>
</evidence>
<dbReference type="RefSeq" id="WP_381840735.1">
    <property type="nucleotide sequence ID" value="NZ_JBHTCF010000032.1"/>
</dbReference>
<proteinExistence type="predicted"/>